<accession>K7YRT3</accession>
<dbReference type="PATRIC" id="fig|1069642.3.peg.609"/>
<dbReference type="Gene3D" id="3.30.450.150">
    <property type="entry name" value="Haem-degrading domain"/>
    <property type="match status" value="1"/>
</dbReference>
<keyword evidence="1" id="KW-0732">Signal</keyword>
<evidence type="ECO:0000256" key="1">
    <source>
        <dbReference type="SAM" id="SignalP"/>
    </source>
</evidence>
<dbReference type="STRING" id="1069642.Bdt_0615"/>
<dbReference type="InterPro" id="IPR005624">
    <property type="entry name" value="PduO/GlcC-like"/>
</dbReference>
<feature type="signal peptide" evidence="1">
    <location>
        <begin position="1"/>
        <end position="21"/>
    </location>
</feature>
<dbReference type="KEGG" id="bbat:Bdt_0615"/>
<dbReference type="HOGENOM" id="CLU_103773_0_1_7"/>
<dbReference type="InterPro" id="IPR052517">
    <property type="entry name" value="GlcG_carb_metab_protein"/>
</dbReference>
<dbReference type="SUPFAM" id="SSF143744">
    <property type="entry name" value="GlcG-like"/>
    <property type="match status" value="1"/>
</dbReference>
<dbReference type="PANTHER" id="PTHR34309">
    <property type="entry name" value="SLR1406 PROTEIN"/>
    <property type="match status" value="1"/>
</dbReference>
<dbReference type="PANTHER" id="PTHR34309:SF10">
    <property type="entry name" value="SLR1406 PROTEIN"/>
    <property type="match status" value="1"/>
</dbReference>
<dbReference type="EMBL" id="CP002930">
    <property type="protein sequence ID" value="AFY00323.1"/>
    <property type="molecule type" value="Genomic_DNA"/>
</dbReference>
<dbReference type="Pfam" id="PF03928">
    <property type="entry name" value="HbpS-like"/>
    <property type="match status" value="1"/>
</dbReference>
<proteinExistence type="predicted"/>
<dbReference type="InterPro" id="IPR038084">
    <property type="entry name" value="PduO/GlcC-like_sf"/>
</dbReference>
<evidence type="ECO:0008006" key="4">
    <source>
        <dbReference type="Google" id="ProtNLM"/>
    </source>
</evidence>
<reference evidence="2 3" key="1">
    <citation type="journal article" date="2012" name="BMC Genomics">
        <title>Genome analysis of a simultaneously predatory and prey-independent, novel Bdellovibrio bacteriovorus from the River Tiber, supports in silico predictions of both ancient and recent lateral gene transfer from diverse bacteria.</title>
        <authorList>
            <person name="Hobley L."/>
            <person name="Lerner T.R."/>
            <person name="Williams L.E."/>
            <person name="Lambert C."/>
            <person name="Till R."/>
            <person name="Milner D.S."/>
            <person name="Basford S.M."/>
            <person name="Capeness M.J."/>
            <person name="Fenton A.K."/>
            <person name="Atterbury R.J."/>
            <person name="Harris M.A."/>
            <person name="Sockett R.E."/>
        </authorList>
    </citation>
    <scope>NUCLEOTIDE SEQUENCE [LARGE SCALE GENOMIC DNA]</scope>
    <source>
        <strain evidence="2 3">Tiberius</strain>
    </source>
</reference>
<name>K7YRT3_BDEBC</name>
<protein>
    <recommendedName>
        <fullName evidence="4">Heme-binding protein</fullName>
    </recommendedName>
</protein>
<organism evidence="2 3">
    <name type="scientific">Bdellovibrio bacteriovorus str. Tiberius</name>
    <dbReference type="NCBI Taxonomy" id="1069642"/>
    <lineage>
        <taxon>Bacteria</taxon>
        <taxon>Pseudomonadati</taxon>
        <taxon>Bdellovibrionota</taxon>
        <taxon>Bdellovibrionia</taxon>
        <taxon>Bdellovibrionales</taxon>
        <taxon>Pseudobdellovibrionaceae</taxon>
        <taxon>Bdellovibrio</taxon>
    </lineage>
</organism>
<evidence type="ECO:0000313" key="2">
    <source>
        <dbReference type="EMBL" id="AFY00323.1"/>
    </source>
</evidence>
<dbReference type="RefSeq" id="WP_015089802.1">
    <property type="nucleotide sequence ID" value="NC_019567.1"/>
</dbReference>
<gene>
    <name evidence="2" type="ORF">Bdt_0615</name>
</gene>
<dbReference type="Proteomes" id="UP000010074">
    <property type="component" value="Chromosome"/>
</dbReference>
<sequence>MNKRIAALSVALVVASPLAYAASPSAGFKIESNITLALAEEAAKEAVANCATKGYQVAATVVDKAGDVKAMFRADGAGPHTVDASRRKAYTSASAKNGTSAMLAASQSNPAAQNLGAIDGFLLLGGGLPIRAGSIVIGAIGVGGAPGGPLDDQCAQAGIDKIKDRLGN</sequence>
<evidence type="ECO:0000313" key="3">
    <source>
        <dbReference type="Proteomes" id="UP000010074"/>
    </source>
</evidence>
<dbReference type="AlphaFoldDB" id="K7YRT3"/>
<feature type="chain" id="PRO_5003913822" description="Heme-binding protein" evidence="1">
    <location>
        <begin position="22"/>
        <end position="168"/>
    </location>
</feature>
<dbReference type="OrthoDB" id="6464887at2"/>